<organism evidence="3 4">
    <name type="scientific">Gordonia defluvii</name>
    <dbReference type="NCBI Taxonomy" id="283718"/>
    <lineage>
        <taxon>Bacteria</taxon>
        <taxon>Bacillati</taxon>
        <taxon>Actinomycetota</taxon>
        <taxon>Actinomycetes</taxon>
        <taxon>Mycobacteriales</taxon>
        <taxon>Gordoniaceae</taxon>
        <taxon>Gordonia</taxon>
    </lineage>
</organism>
<feature type="compositionally biased region" description="Basic residues" evidence="1">
    <location>
        <begin position="114"/>
        <end position="127"/>
    </location>
</feature>
<dbReference type="SUPFAM" id="SSF51261">
    <property type="entry name" value="Duplicated hybrid motif"/>
    <property type="match status" value="1"/>
</dbReference>
<protein>
    <recommendedName>
        <fullName evidence="2">M23ase beta-sheet core domain-containing protein</fullName>
    </recommendedName>
</protein>
<feature type="region of interest" description="Disordered" evidence="1">
    <location>
        <begin position="165"/>
        <end position="200"/>
    </location>
</feature>
<name>A0ABP6L2M2_9ACTN</name>
<dbReference type="Proteomes" id="UP001501035">
    <property type="component" value="Unassembled WGS sequence"/>
</dbReference>
<dbReference type="Gene3D" id="2.70.70.10">
    <property type="entry name" value="Glucose Permease (Domain IIA)"/>
    <property type="match status" value="1"/>
</dbReference>
<evidence type="ECO:0000259" key="2">
    <source>
        <dbReference type="Pfam" id="PF01551"/>
    </source>
</evidence>
<keyword evidence="4" id="KW-1185">Reference proteome</keyword>
<dbReference type="InterPro" id="IPR016047">
    <property type="entry name" value="M23ase_b-sheet_dom"/>
</dbReference>
<dbReference type="PANTHER" id="PTHR21666:SF270">
    <property type="entry name" value="MUREIN HYDROLASE ACTIVATOR ENVC"/>
    <property type="match status" value="1"/>
</dbReference>
<dbReference type="CDD" id="cd12797">
    <property type="entry name" value="M23_peptidase"/>
    <property type="match status" value="1"/>
</dbReference>
<dbReference type="Pfam" id="PF01551">
    <property type="entry name" value="Peptidase_M23"/>
    <property type="match status" value="1"/>
</dbReference>
<dbReference type="EMBL" id="BAAAVS010000012">
    <property type="protein sequence ID" value="GAA3027922.1"/>
    <property type="molecule type" value="Genomic_DNA"/>
</dbReference>
<accession>A0ABP6L2M2</accession>
<dbReference type="RefSeq" id="WP_290713421.1">
    <property type="nucleotide sequence ID" value="NZ_BAAAVS010000012.1"/>
</dbReference>
<evidence type="ECO:0000313" key="3">
    <source>
        <dbReference type="EMBL" id="GAA3027922.1"/>
    </source>
</evidence>
<feature type="region of interest" description="Disordered" evidence="1">
    <location>
        <begin position="94"/>
        <end position="134"/>
    </location>
</feature>
<comment type="caution">
    <text evidence="3">The sequence shown here is derived from an EMBL/GenBank/DDBJ whole genome shotgun (WGS) entry which is preliminary data.</text>
</comment>
<feature type="compositionally biased region" description="Acidic residues" evidence="1">
    <location>
        <begin position="97"/>
        <end position="106"/>
    </location>
</feature>
<sequence>MAQERNGVIEHAGRRFVAPLDASAVVAARTTTVAPEDFDDEFAAFTLDRPNWTGTVRTGRRLDPATTTASEITQDIAISEYDYRETYQPATALVESGDVESGDIDELPIQRTPTPKRKPGKSGKHRVSAPPTSLKGGRAALVALAAGAAVAAAAQATAVDKANTTATTADGAPDQGPGVVTGTTDSDMSAFSRGLGTGTSLATAETARENLKRRPLFTSPIPLGAYSFTSGFGSRWGSFHGGLDMAAPLGTPIHAATDGVVIAAGPASGYGNWVQVKAADGTVTMYGHMSSSGVLVQKGQHVTAGDVIALVGNEGFSFGPHVHFEVWKNGTTKIDPMPWLAQHGVRLSAYTG</sequence>
<evidence type="ECO:0000256" key="1">
    <source>
        <dbReference type="SAM" id="MobiDB-lite"/>
    </source>
</evidence>
<dbReference type="PANTHER" id="PTHR21666">
    <property type="entry name" value="PEPTIDASE-RELATED"/>
    <property type="match status" value="1"/>
</dbReference>
<gene>
    <name evidence="3" type="ORF">GCM10010528_07130</name>
</gene>
<feature type="domain" description="M23ase beta-sheet core" evidence="2">
    <location>
        <begin position="239"/>
        <end position="336"/>
    </location>
</feature>
<proteinExistence type="predicted"/>
<reference evidence="4" key="1">
    <citation type="journal article" date="2019" name="Int. J. Syst. Evol. Microbiol.">
        <title>The Global Catalogue of Microorganisms (GCM) 10K type strain sequencing project: providing services to taxonomists for standard genome sequencing and annotation.</title>
        <authorList>
            <consortium name="The Broad Institute Genomics Platform"/>
            <consortium name="The Broad Institute Genome Sequencing Center for Infectious Disease"/>
            <person name="Wu L."/>
            <person name="Ma J."/>
        </authorList>
    </citation>
    <scope>NUCLEOTIDE SEQUENCE [LARGE SCALE GENOMIC DNA]</scope>
    <source>
        <strain evidence="4">JCM 14234</strain>
    </source>
</reference>
<evidence type="ECO:0000313" key="4">
    <source>
        <dbReference type="Proteomes" id="UP001501035"/>
    </source>
</evidence>
<dbReference type="InterPro" id="IPR050570">
    <property type="entry name" value="Cell_wall_metabolism_enzyme"/>
</dbReference>
<dbReference type="InterPro" id="IPR011055">
    <property type="entry name" value="Dup_hybrid_motif"/>
</dbReference>